<keyword evidence="6" id="KW-0732">Signal</keyword>
<evidence type="ECO:0000256" key="5">
    <source>
        <dbReference type="ARBA" id="ARBA00023284"/>
    </source>
</evidence>
<dbReference type="Proteomes" id="UP000693970">
    <property type="component" value="Unassembled WGS sequence"/>
</dbReference>
<dbReference type="EMBL" id="JAGRRH010000014">
    <property type="protein sequence ID" value="KAG7359018.1"/>
    <property type="molecule type" value="Genomic_DNA"/>
</dbReference>
<dbReference type="PROSITE" id="PS51354">
    <property type="entry name" value="GLUTAREDOXIN_2"/>
    <property type="match status" value="1"/>
</dbReference>
<comment type="caution">
    <text evidence="8">The sequence shown here is derived from an EMBL/GenBank/DDBJ whole genome shotgun (WGS) entry which is preliminary data.</text>
</comment>
<keyword evidence="5" id="KW-0676">Redox-active center</keyword>
<evidence type="ECO:0000256" key="4">
    <source>
        <dbReference type="ARBA" id="ARBA00023157"/>
    </source>
</evidence>
<reference evidence="8" key="1">
    <citation type="journal article" date="2021" name="Sci. Rep.">
        <title>Diploid genomic architecture of Nitzschia inconspicua, an elite biomass production diatom.</title>
        <authorList>
            <person name="Oliver A."/>
            <person name="Podell S."/>
            <person name="Pinowska A."/>
            <person name="Traller J.C."/>
            <person name="Smith S.R."/>
            <person name="McClure R."/>
            <person name="Beliaev A."/>
            <person name="Bohutskyi P."/>
            <person name="Hill E.A."/>
            <person name="Rabines A."/>
            <person name="Zheng H."/>
            <person name="Allen L.Z."/>
            <person name="Kuo A."/>
            <person name="Grigoriev I.V."/>
            <person name="Allen A.E."/>
            <person name="Hazlebeck D."/>
            <person name="Allen E.E."/>
        </authorList>
    </citation>
    <scope>NUCLEOTIDE SEQUENCE</scope>
    <source>
        <strain evidence="8">Hildebrandi</strain>
    </source>
</reference>
<dbReference type="GO" id="GO:0015035">
    <property type="term" value="F:protein-disulfide reductase activity"/>
    <property type="evidence" value="ECO:0007669"/>
    <property type="project" value="TreeGrafter"/>
</dbReference>
<sequence length="227" mass="24852">MKFSIFVNIASAMLLVRATVAFAPQGVQSTGRSNRSIHNVDSFERPIGNVRLQSSSSSSTDEKLAEFQETASEFFENMGNSIQYRYGLFSSALKEYNFKQSMAITIAGDDYDSEQVQQEIRSIVDSNPCVMFIWESSPSCKKAIQAFDSMGDVTVKIVRLDDPWSEGNKMRAELGKMTGKPSVPSVWIGGEYVGGYDAGVSDQAPGLVTLAFQGTLRPKLQEAGALQ</sequence>
<keyword evidence="3" id="KW-0249">Electron transport</keyword>
<accession>A0A9K3LBM6</accession>
<keyword evidence="4" id="KW-1015">Disulfide bond</keyword>
<evidence type="ECO:0000256" key="3">
    <source>
        <dbReference type="ARBA" id="ARBA00022982"/>
    </source>
</evidence>
<evidence type="ECO:0000313" key="9">
    <source>
        <dbReference type="Proteomes" id="UP000693970"/>
    </source>
</evidence>
<dbReference type="GO" id="GO:0005739">
    <property type="term" value="C:mitochondrion"/>
    <property type="evidence" value="ECO:0007669"/>
    <property type="project" value="TreeGrafter"/>
</dbReference>
<evidence type="ECO:0000256" key="1">
    <source>
        <dbReference type="ARBA" id="ARBA00007787"/>
    </source>
</evidence>
<evidence type="ECO:0000256" key="6">
    <source>
        <dbReference type="SAM" id="SignalP"/>
    </source>
</evidence>
<dbReference type="PANTHER" id="PTHR46679">
    <property type="match status" value="1"/>
</dbReference>
<gene>
    <name evidence="8" type="ORF">IV203_015607</name>
</gene>
<dbReference type="CDD" id="cd02066">
    <property type="entry name" value="GRX_family"/>
    <property type="match status" value="1"/>
</dbReference>
<evidence type="ECO:0000256" key="2">
    <source>
        <dbReference type="ARBA" id="ARBA00022448"/>
    </source>
</evidence>
<keyword evidence="2" id="KW-0813">Transport</keyword>
<name>A0A9K3LBM6_9STRA</name>
<dbReference type="PANTHER" id="PTHR46679:SF1">
    <property type="entry name" value="GLUTAREDOXIN-2, MITOCHONDRIAL"/>
    <property type="match status" value="1"/>
</dbReference>
<dbReference type="InterPro" id="IPR002109">
    <property type="entry name" value="Glutaredoxin"/>
</dbReference>
<dbReference type="OrthoDB" id="418495at2759"/>
<keyword evidence="9" id="KW-1185">Reference proteome</keyword>
<organism evidence="8 9">
    <name type="scientific">Nitzschia inconspicua</name>
    <dbReference type="NCBI Taxonomy" id="303405"/>
    <lineage>
        <taxon>Eukaryota</taxon>
        <taxon>Sar</taxon>
        <taxon>Stramenopiles</taxon>
        <taxon>Ochrophyta</taxon>
        <taxon>Bacillariophyta</taxon>
        <taxon>Bacillariophyceae</taxon>
        <taxon>Bacillariophycidae</taxon>
        <taxon>Bacillariales</taxon>
        <taxon>Bacillariaceae</taxon>
        <taxon>Nitzschia</taxon>
    </lineage>
</organism>
<dbReference type="Pfam" id="PF00462">
    <property type="entry name" value="Glutaredoxin"/>
    <property type="match status" value="1"/>
</dbReference>
<protein>
    <submittedName>
        <fullName evidence="8">Glutaredoxin</fullName>
    </submittedName>
</protein>
<comment type="similarity">
    <text evidence="1">Belongs to the glutaredoxin family.</text>
</comment>
<evidence type="ECO:0000313" key="8">
    <source>
        <dbReference type="EMBL" id="KAG7359018.1"/>
    </source>
</evidence>
<evidence type="ECO:0000259" key="7">
    <source>
        <dbReference type="Pfam" id="PF00462"/>
    </source>
</evidence>
<feature type="signal peptide" evidence="6">
    <location>
        <begin position="1"/>
        <end position="21"/>
    </location>
</feature>
<dbReference type="AlphaFoldDB" id="A0A9K3LBM6"/>
<proteinExistence type="inferred from homology"/>
<feature type="domain" description="Glutaredoxin" evidence="7">
    <location>
        <begin position="130"/>
        <end position="193"/>
    </location>
</feature>
<reference evidence="8" key="2">
    <citation type="submission" date="2021-04" db="EMBL/GenBank/DDBJ databases">
        <authorList>
            <person name="Podell S."/>
        </authorList>
    </citation>
    <scope>NUCLEOTIDE SEQUENCE</scope>
    <source>
        <strain evidence="8">Hildebrandi</strain>
    </source>
</reference>
<feature type="chain" id="PRO_5039914259" evidence="6">
    <location>
        <begin position="22"/>
        <end position="227"/>
    </location>
</feature>